<feature type="compositionally biased region" description="Low complexity" evidence="3">
    <location>
        <begin position="441"/>
        <end position="452"/>
    </location>
</feature>
<keyword evidence="6" id="KW-1185">Reference proteome</keyword>
<comment type="caution">
    <text evidence="5">The sequence shown here is derived from an EMBL/GenBank/DDBJ whole genome shotgun (WGS) entry which is preliminary data.</text>
</comment>
<dbReference type="Gene3D" id="3.30.70.330">
    <property type="match status" value="3"/>
</dbReference>
<keyword evidence="1 2" id="KW-0694">RNA-binding</keyword>
<dbReference type="SUPFAM" id="SSF54928">
    <property type="entry name" value="RNA-binding domain, RBD"/>
    <property type="match status" value="3"/>
</dbReference>
<dbReference type="InterPro" id="IPR050502">
    <property type="entry name" value="Euk_RNA-bind_prot"/>
</dbReference>
<dbReference type="InterPro" id="IPR035979">
    <property type="entry name" value="RBD_domain_sf"/>
</dbReference>
<dbReference type="Proteomes" id="UP001165120">
    <property type="component" value="Unassembled WGS sequence"/>
</dbReference>
<evidence type="ECO:0000313" key="5">
    <source>
        <dbReference type="EMBL" id="GME70472.1"/>
    </source>
</evidence>
<feature type="compositionally biased region" description="Basic and acidic residues" evidence="3">
    <location>
        <begin position="9"/>
        <end position="26"/>
    </location>
</feature>
<gene>
    <name evidence="5" type="ORF">Cboi02_000284600</name>
</gene>
<evidence type="ECO:0000256" key="1">
    <source>
        <dbReference type="ARBA" id="ARBA00022884"/>
    </source>
</evidence>
<feature type="domain" description="RRM" evidence="4">
    <location>
        <begin position="358"/>
        <end position="435"/>
    </location>
</feature>
<proteinExistence type="predicted"/>
<accession>A0A9W6WH39</accession>
<dbReference type="GO" id="GO:0003729">
    <property type="term" value="F:mRNA binding"/>
    <property type="evidence" value="ECO:0007669"/>
    <property type="project" value="TreeGrafter"/>
</dbReference>
<dbReference type="PANTHER" id="PTHR48025">
    <property type="entry name" value="OS02G0815200 PROTEIN"/>
    <property type="match status" value="1"/>
</dbReference>
<feature type="compositionally biased region" description="Acidic residues" evidence="3">
    <location>
        <begin position="487"/>
        <end position="498"/>
    </location>
</feature>
<name>A0A9W6WH39_CANBO</name>
<dbReference type="EMBL" id="BSXN01000904">
    <property type="protein sequence ID" value="GME70472.1"/>
    <property type="molecule type" value="Genomic_DNA"/>
</dbReference>
<feature type="region of interest" description="Disordered" evidence="3">
    <location>
        <begin position="1"/>
        <end position="76"/>
    </location>
</feature>
<evidence type="ECO:0000256" key="2">
    <source>
        <dbReference type="PROSITE-ProRule" id="PRU00176"/>
    </source>
</evidence>
<dbReference type="InterPro" id="IPR000504">
    <property type="entry name" value="RRM_dom"/>
</dbReference>
<feature type="region of interest" description="Disordered" evidence="3">
    <location>
        <begin position="441"/>
        <end position="498"/>
    </location>
</feature>
<feature type="compositionally biased region" description="Basic and acidic residues" evidence="3">
    <location>
        <begin position="35"/>
        <end position="76"/>
    </location>
</feature>
<dbReference type="SMART" id="SM00360">
    <property type="entry name" value="RRM"/>
    <property type="match status" value="3"/>
</dbReference>
<dbReference type="PROSITE" id="PS50102">
    <property type="entry name" value="RRM"/>
    <property type="match status" value="3"/>
</dbReference>
<sequence>MSDSMELDEYSRDRSRSRSPVRESYRNRSRSPPPRRRERDYGESRYERRGPPPRREYGSRYDRRGPPPRRYVDPREKERRIKEYEIKSTRIHENSIFVGNIPYDTTWYELKDFFKDFADVVRADIVTQNSKPRGMATVEFRDAETAQAAVSKFNRAPFKNREIFVREDLPPPEKTEFPERRGRETRDRPPRDSRDARDRPPRDSRDSRDSRGSREYDSRYSGRESYGEDRRRKYERPPRRDPPPPRPENIVEGSEIFVGNLPFRITWHDLQDMFKDVGEVVRAEVKEDFKGRSKGFGTVIFSSPDEAKAAIAKYHSTELDGRRIDVRAGLSYEKRHGITPSGNSPFTEGVVGGGAPSKILFVENLPWETTDEDLQELFGSLASVAKAELQLDFKGRVTGKAVVELGDEDSAAYAIGQLDNYNYGGKEISVSYAKYPEPVAEAPAPAAPVSASDEGVVDSSVVTAETEVQQEDQLPDAQPENEVTAENAEDDVDQIIEE</sequence>
<organism evidence="5 6">
    <name type="scientific">Candida boidinii</name>
    <name type="common">Yeast</name>
    <dbReference type="NCBI Taxonomy" id="5477"/>
    <lineage>
        <taxon>Eukaryota</taxon>
        <taxon>Fungi</taxon>
        <taxon>Dikarya</taxon>
        <taxon>Ascomycota</taxon>
        <taxon>Saccharomycotina</taxon>
        <taxon>Pichiomycetes</taxon>
        <taxon>Pichiales</taxon>
        <taxon>Pichiaceae</taxon>
        <taxon>Ogataea</taxon>
        <taxon>Ogataea/Candida clade</taxon>
    </lineage>
</organism>
<feature type="region of interest" description="Disordered" evidence="3">
    <location>
        <begin position="164"/>
        <end position="253"/>
    </location>
</feature>
<dbReference type="Pfam" id="PF00076">
    <property type="entry name" value="RRM_1"/>
    <property type="match status" value="3"/>
</dbReference>
<feature type="domain" description="RRM" evidence="4">
    <location>
        <begin position="254"/>
        <end position="331"/>
    </location>
</feature>
<reference evidence="5" key="1">
    <citation type="submission" date="2023-04" db="EMBL/GenBank/DDBJ databases">
        <title>Candida boidinii NBRC 10035.</title>
        <authorList>
            <person name="Ichikawa N."/>
            <person name="Sato H."/>
            <person name="Tonouchi N."/>
        </authorList>
    </citation>
    <scope>NUCLEOTIDE SEQUENCE</scope>
    <source>
        <strain evidence="5">NBRC 10035</strain>
    </source>
</reference>
<feature type="domain" description="RRM" evidence="4">
    <location>
        <begin position="94"/>
        <end position="170"/>
    </location>
</feature>
<dbReference type="PANTHER" id="PTHR48025:SF1">
    <property type="entry name" value="RRM DOMAIN-CONTAINING PROTEIN"/>
    <property type="match status" value="1"/>
</dbReference>
<evidence type="ECO:0000259" key="4">
    <source>
        <dbReference type="PROSITE" id="PS50102"/>
    </source>
</evidence>
<evidence type="ECO:0000256" key="3">
    <source>
        <dbReference type="SAM" id="MobiDB-lite"/>
    </source>
</evidence>
<evidence type="ECO:0000313" key="6">
    <source>
        <dbReference type="Proteomes" id="UP001165120"/>
    </source>
</evidence>
<protein>
    <submittedName>
        <fullName evidence="5">Unnamed protein product</fullName>
    </submittedName>
</protein>
<dbReference type="InterPro" id="IPR012677">
    <property type="entry name" value="Nucleotide-bd_a/b_plait_sf"/>
</dbReference>
<dbReference type="AlphaFoldDB" id="A0A9W6WH39"/>
<feature type="compositionally biased region" description="Basic and acidic residues" evidence="3">
    <location>
        <begin position="164"/>
        <end position="243"/>
    </location>
</feature>